<proteinExistence type="predicted"/>
<name>A0A5C6SQ81_FUSOC</name>
<sequence>MPDNSIGGTLDVHVASRGGAKLFKIQILALSRAHIRAKSRYYSVPRTPPKASHSAVSHVVLYDMMKPPHETMELRFTAYIRGECFQFGVGDSSLFLVIEL</sequence>
<dbReference type="EMBL" id="VMNF01000009">
    <property type="protein sequence ID" value="TXC00757.1"/>
    <property type="molecule type" value="Genomic_DNA"/>
</dbReference>
<protein>
    <submittedName>
        <fullName evidence="1">Uncharacterized protein</fullName>
    </submittedName>
</protein>
<accession>A0A5C6SQ81</accession>
<dbReference type="AlphaFoldDB" id="A0A5C6SQ81"/>
<evidence type="ECO:0000313" key="1">
    <source>
        <dbReference type="EMBL" id="TXC00757.1"/>
    </source>
</evidence>
<evidence type="ECO:0000313" key="2">
    <source>
        <dbReference type="Proteomes" id="UP000321331"/>
    </source>
</evidence>
<dbReference type="Proteomes" id="UP000321331">
    <property type="component" value="Unassembled WGS sequence"/>
</dbReference>
<reference evidence="1 2" key="1">
    <citation type="submission" date="2019-07" db="EMBL/GenBank/DDBJ databases">
        <title>The First High-Quality Draft Genome Sequence of the Causal Agent of the Current Panama Disease Epidemic.</title>
        <authorList>
            <person name="Warmington R.J."/>
            <person name="Kay W."/>
            <person name="Jeffries A."/>
            <person name="Bebber D."/>
            <person name="Moore K."/>
            <person name="Studholme D.J."/>
        </authorList>
    </citation>
    <scope>NUCLEOTIDE SEQUENCE [LARGE SCALE GENOMIC DNA]</scope>
    <source>
        <strain evidence="1 2">TR4</strain>
    </source>
</reference>
<organism evidence="1 2">
    <name type="scientific">Fusarium oxysporum f. sp. cubense</name>
    <dbReference type="NCBI Taxonomy" id="61366"/>
    <lineage>
        <taxon>Eukaryota</taxon>
        <taxon>Fungi</taxon>
        <taxon>Dikarya</taxon>
        <taxon>Ascomycota</taxon>
        <taxon>Pezizomycotina</taxon>
        <taxon>Sordariomycetes</taxon>
        <taxon>Hypocreomycetidae</taxon>
        <taxon>Hypocreales</taxon>
        <taxon>Nectriaceae</taxon>
        <taxon>Fusarium</taxon>
        <taxon>Fusarium oxysporum species complex</taxon>
    </lineage>
</organism>
<comment type="caution">
    <text evidence="1">The sequence shown here is derived from an EMBL/GenBank/DDBJ whole genome shotgun (WGS) entry which is preliminary data.</text>
</comment>
<gene>
    <name evidence="1" type="ORF">FocTR4_00009033</name>
</gene>